<proteinExistence type="predicted"/>
<comment type="caution">
    <text evidence="1">The sequence shown here is derived from an EMBL/GenBank/DDBJ whole genome shotgun (WGS) entry which is preliminary data.</text>
</comment>
<dbReference type="SUPFAM" id="SSF48452">
    <property type="entry name" value="TPR-like"/>
    <property type="match status" value="1"/>
</dbReference>
<evidence type="ECO:0000313" key="2">
    <source>
        <dbReference type="Proteomes" id="UP001176961"/>
    </source>
</evidence>
<reference evidence="1" key="1">
    <citation type="submission" date="2023-07" db="EMBL/GenBank/DDBJ databases">
        <authorList>
            <consortium name="CYATHOMIX"/>
        </authorList>
    </citation>
    <scope>NUCLEOTIDE SEQUENCE</scope>
    <source>
        <strain evidence="1">N/A</strain>
    </source>
</reference>
<dbReference type="Proteomes" id="UP001176961">
    <property type="component" value="Unassembled WGS sequence"/>
</dbReference>
<dbReference type="Gene3D" id="1.25.40.10">
    <property type="entry name" value="Tetratricopeptide repeat domain"/>
    <property type="match status" value="1"/>
</dbReference>
<dbReference type="GO" id="GO:0097431">
    <property type="term" value="C:mitotic spindle pole"/>
    <property type="evidence" value="ECO:0007669"/>
    <property type="project" value="TreeGrafter"/>
</dbReference>
<dbReference type="GO" id="GO:0005876">
    <property type="term" value="C:spindle microtubule"/>
    <property type="evidence" value="ECO:0007669"/>
    <property type="project" value="TreeGrafter"/>
</dbReference>
<accession>A0AA36DK84</accession>
<gene>
    <name evidence="1" type="ORF">CYNAS_LOCUS268</name>
</gene>
<dbReference type="InterPro" id="IPR011990">
    <property type="entry name" value="TPR-like_helical_dom_sf"/>
</dbReference>
<dbReference type="PANTHER" id="PTHR16056:SF20">
    <property type="entry name" value="C2H2-TYPE DOMAIN-CONTAINING PROTEIN-RELATED"/>
    <property type="match status" value="1"/>
</dbReference>
<dbReference type="EMBL" id="CATQJL010000001">
    <property type="protein sequence ID" value="CAJ0588285.1"/>
    <property type="molecule type" value="Genomic_DNA"/>
</dbReference>
<dbReference type="GO" id="GO:0005739">
    <property type="term" value="C:mitochondrion"/>
    <property type="evidence" value="ECO:0007669"/>
    <property type="project" value="TreeGrafter"/>
</dbReference>
<dbReference type="AlphaFoldDB" id="A0AA36DK84"/>
<dbReference type="InterPro" id="IPR049039">
    <property type="entry name" value="RMD1-3_a_helical_rpt"/>
</dbReference>
<dbReference type="GO" id="GO:0008017">
    <property type="term" value="F:microtubule binding"/>
    <property type="evidence" value="ECO:0007669"/>
    <property type="project" value="TreeGrafter"/>
</dbReference>
<dbReference type="PANTHER" id="PTHR16056">
    <property type="entry name" value="REGULATOR OF MICROTUBULE DYNAMICS PROTEIN"/>
    <property type="match status" value="1"/>
</dbReference>
<dbReference type="Pfam" id="PF21033">
    <property type="entry name" value="RMD1-3"/>
    <property type="match status" value="1"/>
</dbReference>
<keyword evidence="2" id="KW-1185">Reference proteome</keyword>
<evidence type="ECO:0000313" key="1">
    <source>
        <dbReference type="EMBL" id="CAJ0588285.1"/>
    </source>
</evidence>
<organism evidence="1 2">
    <name type="scientific">Cylicocyclus nassatus</name>
    <name type="common">Nematode worm</name>
    <dbReference type="NCBI Taxonomy" id="53992"/>
    <lineage>
        <taxon>Eukaryota</taxon>
        <taxon>Metazoa</taxon>
        <taxon>Ecdysozoa</taxon>
        <taxon>Nematoda</taxon>
        <taxon>Chromadorea</taxon>
        <taxon>Rhabditida</taxon>
        <taxon>Rhabditina</taxon>
        <taxon>Rhabditomorpha</taxon>
        <taxon>Strongyloidea</taxon>
        <taxon>Strongylidae</taxon>
        <taxon>Cylicocyclus</taxon>
    </lineage>
</organism>
<sequence length="226" mass="26110">MSFEEIDKLFGTDGVQSGYDALKKRYSEGDKDPEVLWRLAKFCHELANRTKDKGTKKRLIFEGKAFALEGHHANENEFFPLRWAAIMTGLSTDYLGPKERIEEGSKFKALLDKAIAMDAKEYSLLHSRGRFAYTIANLTWVERKFAEIFFATPPTATMEEALEDFLAANEEKPEWIANLIYIIRIYFAKHDKENAKKYCNILLAVTPIDEEEKERVQEARKILARC</sequence>
<protein>
    <submittedName>
        <fullName evidence="1">Uncharacterized protein</fullName>
    </submittedName>
</protein>
<name>A0AA36DK84_CYLNA</name>